<organism evidence="1 2">
    <name type="scientific">Holospora elegans E1</name>
    <dbReference type="NCBI Taxonomy" id="1427503"/>
    <lineage>
        <taxon>Bacteria</taxon>
        <taxon>Pseudomonadati</taxon>
        <taxon>Pseudomonadota</taxon>
        <taxon>Alphaproteobacteria</taxon>
        <taxon>Holosporales</taxon>
        <taxon>Holosporaceae</taxon>
        <taxon>Holospora</taxon>
    </lineage>
</organism>
<name>A0A023E052_9PROT</name>
<keyword evidence="2" id="KW-1185">Reference proteome</keyword>
<dbReference type="RefSeq" id="WP_035545688.1">
    <property type="nucleotide sequence ID" value="NZ_BAUP01000146.1"/>
</dbReference>
<sequence>MVVLLSKNFDLNKKVLEALNFKKEVPHLSKSDLYDLKKSAVRSHTPVSAEVLRRLSFRSH</sequence>
<dbReference type="AlphaFoldDB" id="A0A023E052"/>
<comment type="caution">
    <text evidence="1">The sequence shown here is derived from an EMBL/GenBank/DDBJ whole genome shotgun (WGS) entry which is preliminary data.</text>
</comment>
<evidence type="ECO:0000313" key="1">
    <source>
        <dbReference type="EMBL" id="GAJ46823.1"/>
    </source>
</evidence>
<evidence type="ECO:0000313" key="2">
    <source>
        <dbReference type="Proteomes" id="UP000024842"/>
    </source>
</evidence>
<accession>A0A023E052</accession>
<dbReference type="Proteomes" id="UP000024842">
    <property type="component" value="Unassembled WGS sequence"/>
</dbReference>
<reference evidence="1 2" key="1">
    <citation type="journal article" date="2014" name="FEMS Microbiol. Lett.">
        <title>Draft genome sequences of three Holospora species (Holospora obtusa, Holospora undulata, and Holospora elegans), endonuclear symbiotic bacteria of the ciliate Paramecium caudatum.</title>
        <authorList>
            <person name="Dohra H."/>
            <person name="Tanaka K."/>
            <person name="Suzuki T."/>
            <person name="Fujishima M."/>
            <person name="Suzuki H."/>
        </authorList>
    </citation>
    <scope>NUCLEOTIDE SEQUENCE [LARGE SCALE GENOMIC DNA]</scope>
    <source>
        <strain evidence="1 2">E1</strain>
    </source>
</reference>
<gene>
    <name evidence="1" type="ORF">HE1_01165</name>
</gene>
<dbReference type="STRING" id="1427503.HE1_01165"/>
<proteinExistence type="predicted"/>
<dbReference type="EMBL" id="BAUP01000146">
    <property type="protein sequence ID" value="GAJ46823.1"/>
    <property type="molecule type" value="Genomic_DNA"/>
</dbReference>
<protein>
    <submittedName>
        <fullName evidence="1">Uncharacterized protein</fullName>
    </submittedName>
</protein>